<protein>
    <submittedName>
        <fullName evidence="11">Integral membrane protein S linking to the trans Golgi network-domain-containing protein</fullName>
    </submittedName>
</protein>
<dbReference type="Pfam" id="PF09801">
    <property type="entry name" value="SYS1"/>
    <property type="match status" value="1"/>
</dbReference>
<keyword evidence="4 10" id="KW-0812">Transmembrane</keyword>
<dbReference type="InterPro" id="IPR019185">
    <property type="entry name" value="Integral_membrane_SYS1-rel"/>
</dbReference>
<keyword evidence="12" id="KW-1185">Reference proteome</keyword>
<organism evidence="11 12">
    <name type="scientific">Cercophora samala</name>
    <dbReference type="NCBI Taxonomy" id="330535"/>
    <lineage>
        <taxon>Eukaryota</taxon>
        <taxon>Fungi</taxon>
        <taxon>Dikarya</taxon>
        <taxon>Ascomycota</taxon>
        <taxon>Pezizomycotina</taxon>
        <taxon>Sordariomycetes</taxon>
        <taxon>Sordariomycetidae</taxon>
        <taxon>Sordariales</taxon>
        <taxon>Lasiosphaeriaceae</taxon>
        <taxon>Cercophora</taxon>
    </lineage>
</organism>
<evidence type="ECO:0000256" key="5">
    <source>
        <dbReference type="ARBA" id="ARBA00022927"/>
    </source>
</evidence>
<evidence type="ECO:0000256" key="6">
    <source>
        <dbReference type="ARBA" id="ARBA00022989"/>
    </source>
</evidence>
<evidence type="ECO:0000256" key="8">
    <source>
        <dbReference type="ARBA" id="ARBA00023136"/>
    </source>
</evidence>
<dbReference type="Proteomes" id="UP001174997">
    <property type="component" value="Unassembled WGS sequence"/>
</dbReference>
<feature type="compositionally biased region" description="Polar residues" evidence="9">
    <location>
        <begin position="172"/>
        <end position="183"/>
    </location>
</feature>
<evidence type="ECO:0000256" key="3">
    <source>
        <dbReference type="ARBA" id="ARBA00022448"/>
    </source>
</evidence>
<dbReference type="PANTHER" id="PTHR12952">
    <property type="entry name" value="SYS1"/>
    <property type="match status" value="1"/>
</dbReference>
<sequence length="238" mass="25624">MARRRRPPRPGSLSELPPLKIASQILALQALYYIFSFILLLFSALVAGTTFSLDLVLGWQSIRGDTTQGWLCGFLAILNGGVLMGAAIVVLIGRSKLVTDFALSLHGIHLLVAWFYTGALPKHMAWWVSMAGASVVGVVLGTWGCRYRELKPISFGGSNNNGGNNNNNNNSTINGHSRGQSQPGELRNSNEHVRGGDRGNEEEDLEQGFSRGRGRGRGRDGGGEYEMVDLPGEGSGGR</sequence>
<keyword evidence="8 10" id="KW-0472">Membrane</keyword>
<comment type="caution">
    <text evidence="11">The sequence shown here is derived from an EMBL/GenBank/DDBJ whole genome shotgun (WGS) entry which is preliminary data.</text>
</comment>
<accession>A0AA40DBF3</accession>
<evidence type="ECO:0000313" key="12">
    <source>
        <dbReference type="Proteomes" id="UP001174997"/>
    </source>
</evidence>
<dbReference type="GO" id="GO:0000139">
    <property type="term" value="C:Golgi membrane"/>
    <property type="evidence" value="ECO:0007669"/>
    <property type="project" value="UniProtKB-SubCell"/>
</dbReference>
<dbReference type="GO" id="GO:0005802">
    <property type="term" value="C:trans-Golgi network"/>
    <property type="evidence" value="ECO:0007669"/>
    <property type="project" value="TreeGrafter"/>
</dbReference>
<evidence type="ECO:0000256" key="1">
    <source>
        <dbReference type="ARBA" id="ARBA00004653"/>
    </source>
</evidence>
<feature type="transmembrane region" description="Helical" evidence="10">
    <location>
        <begin position="101"/>
        <end position="119"/>
    </location>
</feature>
<dbReference type="AlphaFoldDB" id="A0AA40DBF3"/>
<feature type="transmembrane region" description="Helical" evidence="10">
    <location>
        <begin position="125"/>
        <end position="145"/>
    </location>
</feature>
<feature type="compositionally biased region" description="Basic and acidic residues" evidence="9">
    <location>
        <begin position="188"/>
        <end position="199"/>
    </location>
</feature>
<feature type="region of interest" description="Disordered" evidence="9">
    <location>
        <begin position="156"/>
        <end position="238"/>
    </location>
</feature>
<dbReference type="GO" id="GO:0005829">
    <property type="term" value="C:cytosol"/>
    <property type="evidence" value="ECO:0007669"/>
    <property type="project" value="GOC"/>
</dbReference>
<dbReference type="GO" id="GO:0043001">
    <property type="term" value="P:Golgi to plasma membrane protein transport"/>
    <property type="evidence" value="ECO:0007669"/>
    <property type="project" value="TreeGrafter"/>
</dbReference>
<dbReference type="PANTHER" id="PTHR12952:SF0">
    <property type="entry name" value="PROTEIN SYS1 HOMOLOG"/>
    <property type="match status" value="1"/>
</dbReference>
<evidence type="ECO:0000256" key="7">
    <source>
        <dbReference type="ARBA" id="ARBA00023034"/>
    </source>
</evidence>
<feature type="compositionally biased region" description="Low complexity" evidence="9">
    <location>
        <begin position="156"/>
        <end position="171"/>
    </location>
</feature>
<keyword evidence="5" id="KW-0653">Protein transport</keyword>
<keyword evidence="7" id="KW-0333">Golgi apparatus</keyword>
<comment type="similarity">
    <text evidence="2">Belongs to the SYS1 family.</text>
</comment>
<feature type="transmembrane region" description="Helical" evidence="10">
    <location>
        <begin position="21"/>
        <end position="48"/>
    </location>
</feature>
<dbReference type="EMBL" id="JAULSY010000071">
    <property type="protein sequence ID" value="KAK0667462.1"/>
    <property type="molecule type" value="Genomic_DNA"/>
</dbReference>
<feature type="transmembrane region" description="Helical" evidence="10">
    <location>
        <begin position="68"/>
        <end position="92"/>
    </location>
</feature>
<dbReference type="GO" id="GO:0034067">
    <property type="term" value="P:protein localization to Golgi apparatus"/>
    <property type="evidence" value="ECO:0007669"/>
    <property type="project" value="TreeGrafter"/>
</dbReference>
<evidence type="ECO:0000256" key="4">
    <source>
        <dbReference type="ARBA" id="ARBA00022692"/>
    </source>
</evidence>
<keyword evidence="3" id="KW-0813">Transport</keyword>
<evidence type="ECO:0000256" key="9">
    <source>
        <dbReference type="SAM" id="MobiDB-lite"/>
    </source>
</evidence>
<evidence type="ECO:0000313" key="11">
    <source>
        <dbReference type="EMBL" id="KAK0667462.1"/>
    </source>
</evidence>
<reference evidence="11" key="1">
    <citation type="submission" date="2023-06" db="EMBL/GenBank/DDBJ databases">
        <title>Genome-scale phylogeny and comparative genomics of the fungal order Sordariales.</title>
        <authorList>
            <consortium name="Lawrence Berkeley National Laboratory"/>
            <person name="Hensen N."/>
            <person name="Bonometti L."/>
            <person name="Westerberg I."/>
            <person name="Brannstrom I.O."/>
            <person name="Guillou S."/>
            <person name="Cros-Aarteil S."/>
            <person name="Calhoun S."/>
            <person name="Haridas S."/>
            <person name="Kuo A."/>
            <person name="Mondo S."/>
            <person name="Pangilinan J."/>
            <person name="Riley R."/>
            <person name="Labutti K."/>
            <person name="Andreopoulos B."/>
            <person name="Lipzen A."/>
            <person name="Chen C."/>
            <person name="Yanf M."/>
            <person name="Daum C."/>
            <person name="Ng V."/>
            <person name="Clum A."/>
            <person name="Steindorff A."/>
            <person name="Ohm R."/>
            <person name="Martin F."/>
            <person name="Silar P."/>
            <person name="Natvig D."/>
            <person name="Lalanne C."/>
            <person name="Gautier V."/>
            <person name="Ament-Velasquez S.L."/>
            <person name="Kruys A."/>
            <person name="Hutchinson M.I."/>
            <person name="Powell A.J."/>
            <person name="Barry K."/>
            <person name="Miller A.N."/>
            <person name="Grigoriev I.V."/>
            <person name="Debuchy R."/>
            <person name="Gladieux P."/>
            <person name="Thoren M.H."/>
            <person name="Johannesson H."/>
        </authorList>
    </citation>
    <scope>NUCLEOTIDE SEQUENCE</scope>
    <source>
        <strain evidence="11">CBS 307.81</strain>
    </source>
</reference>
<evidence type="ECO:0000256" key="10">
    <source>
        <dbReference type="SAM" id="Phobius"/>
    </source>
</evidence>
<evidence type="ECO:0000256" key="2">
    <source>
        <dbReference type="ARBA" id="ARBA00008160"/>
    </source>
</evidence>
<keyword evidence="6 10" id="KW-1133">Transmembrane helix</keyword>
<name>A0AA40DBF3_9PEZI</name>
<gene>
    <name evidence="11" type="ORF">QBC41DRAFT_347962</name>
</gene>
<proteinExistence type="inferred from homology"/>
<dbReference type="GO" id="GO:0006895">
    <property type="term" value="P:Golgi to endosome transport"/>
    <property type="evidence" value="ECO:0007669"/>
    <property type="project" value="TreeGrafter"/>
</dbReference>
<comment type="subcellular location">
    <subcellularLocation>
        <location evidence="1">Golgi apparatus membrane</location>
        <topology evidence="1">Multi-pass membrane protein</topology>
    </subcellularLocation>
</comment>